<evidence type="ECO:0000256" key="6">
    <source>
        <dbReference type="SAM" id="Phobius"/>
    </source>
</evidence>
<reference evidence="8 9" key="1">
    <citation type="submission" date="2018-12" db="EMBL/GenBank/DDBJ databases">
        <authorList>
            <person name="Sun L."/>
            <person name="Chen Z."/>
        </authorList>
    </citation>
    <scope>NUCLEOTIDE SEQUENCE [LARGE SCALE GENOMIC DNA]</scope>
    <source>
        <strain evidence="8 9">LMG 29736</strain>
    </source>
</reference>
<dbReference type="InterPro" id="IPR022301">
    <property type="entry name" value="Integral_membrane_YjbE"/>
</dbReference>
<name>A0A429X3I4_SIMTE</name>
<evidence type="ECO:0000313" key="8">
    <source>
        <dbReference type="EMBL" id="RST57938.1"/>
    </source>
</evidence>
<dbReference type="InterPro" id="IPR005496">
    <property type="entry name" value="Integral_membrane_TerC"/>
</dbReference>
<feature type="transmembrane region" description="Helical" evidence="6">
    <location>
        <begin position="45"/>
        <end position="66"/>
    </location>
</feature>
<comment type="subcellular location">
    <subcellularLocation>
        <location evidence="1">Membrane</location>
        <topology evidence="1">Multi-pass membrane protein</topology>
    </subcellularLocation>
</comment>
<keyword evidence="5 6" id="KW-0472">Membrane</keyword>
<feature type="transmembrane region" description="Helical" evidence="6">
    <location>
        <begin position="134"/>
        <end position="152"/>
    </location>
</feature>
<evidence type="ECO:0000313" key="10">
    <source>
        <dbReference type="Proteomes" id="UP000680670"/>
    </source>
</evidence>
<gene>
    <name evidence="8" type="ORF">D5F11_020135</name>
    <name evidence="7" type="ORF">J6TS1_08800</name>
</gene>
<proteinExistence type="inferred from homology"/>
<dbReference type="PANTHER" id="PTHR30238:SF4">
    <property type="entry name" value="SLL1022 PROTEIN"/>
    <property type="match status" value="1"/>
</dbReference>
<feature type="transmembrane region" description="Helical" evidence="6">
    <location>
        <begin position="72"/>
        <end position="89"/>
    </location>
</feature>
<evidence type="ECO:0000256" key="1">
    <source>
        <dbReference type="ARBA" id="ARBA00004141"/>
    </source>
</evidence>
<dbReference type="AlphaFoldDB" id="A0A429X3I4"/>
<keyword evidence="4 6" id="KW-1133">Transmembrane helix</keyword>
<feature type="transmembrane region" description="Helical" evidence="6">
    <location>
        <begin position="196"/>
        <end position="214"/>
    </location>
</feature>
<sequence>MELFSVEFFTALVSIVIIDLVMAGDNAIVIALIARTLPKKQQKKAIFWGTIGAVSIRTLATLIAVWLLEIPGLLLVGGLLLIWIAYKLLTLTEHQEEENIIVKNTFWAAIRSIIMADMVLSIDNVLAVAGASHGSFLLVCLGLMISIPIVIWGSRLFIAFVDRIVIFIYIGGGVIAWTAVRMIVKEPLLKDYFLNLFLYWGLVIFIVGGVLLAGRLTNQNSNKT</sequence>
<evidence type="ECO:0000256" key="2">
    <source>
        <dbReference type="ARBA" id="ARBA00007511"/>
    </source>
</evidence>
<dbReference type="NCBIfam" id="TIGR03717">
    <property type="entry name" value="R_switched_YjbE"/>
    <property type="match status" value="1"/>
</dbReference>
<keyword evidence="3 6" id="KW-0812">Transmembrane</keyword>
<organism evidence="8 9">
    <name type="scientific">Siminovitchia terrae</name>
    <name type="common">Bacillus terrae</name>
    <dbReference type="NCBI Taxonomy" id="1914933"/>
    <lineage>
        <taxon>Bacteria</taxon>
        <taxon>Bacillati</taxon>
        <taxon>Bacillota</taxon>
        <taxon>Bacilli</taxon>
        <taxon>Bacillales</taxon>
        <taxon>Bacillaceae</taxon>
        <taxon>Siminovitchia</taxon>
    </lineage>
</organism>
<dbReference type="Proteomes" id="UP000680670">
    <property type="component" value="Unassembled WGS sequence"/>
</dbReference>
<dbReference type="Pfam" id="PF03741">
    <property type="entry name" value="TerC"/>
    <property type="match status" value="1"/>
</dbReference>
<comment type="similarity">
    <text evidence="2">Belongs to the TerC family.</text>
</comment>
<protein>
    <submittedName>
        <fullName evidence="7">Membrane protein</fullName>
    </submittedName>
    <submittedName>
        <fullName evidence="8">TerC family protein</fullName>
    </submittedName>
</protein>
<evidence type="ECO:0000313" key="9">
    <source>
        <dbReference type="Proteomes" id="UP000287296"/>
    </source>
</evidence>
<feature type="transmembrane region" description="Helical" evidence="6">
    <location>
        <begin position="101"/>
        <end position="122"/>
    </location>
</feature>
<dbReference type="PANTHER" id="PTHR30238">
    <property type="entry name" value="MEMBRANE BOUND PREDICTED REDOX MODULATOR"/>
    <property type="match status" value="1"/>
</dbReference>
<dbReference type="RefSeq" id="WP_120118640.1">
    <property type="nucleotide sequence ID" value="NZ_BORI01000006.1"/>
</dbReference>
<feature type="transmembrane region" description="Helical" evidence="6">
    <location>
        <begin position="12"/>
        <end position="33"/>
    </location>
</feature>
<evidence type="ECO:0000256" key="5">
    <source>
        <dbReference type="ARBA" id="ARBA00023136"/>
    </source>
</evidence>
<dbReference type="EMBL" id="QYTW02000026">
    <property type="protein sequence ID" value="RST57938.1"/>
    <property type="molecule type" value="Genomic_DNA"/>
</dbReference>
<feature type="transmembrane region" description="Helical" evidence="6">
    <location>
        <begin position="164"/>
        <end position="184"/>
    </location>
</feature>
<dbReference type="OrthoDB" id="5295733at2"/>
<reference evidence="7 10" key="2">
    <citation type="submission" date="2021-03" db="EMBL/GenBank/DDBJ databases">
        <title>Antimicrobial resistance genes in bacteria isolated from Japanese honey, and their potential for conferring macrolide and lincosamide resistance in the American foulbrood pathogen Paenibacillus larvae.</title>
        <authorList>
            <person name="Okamoto M."/>
            <person name="Kumagai M."/>
            <person name="Kanamori H."/>
            <person name="Takamatsu D."/>
        </authorList>
    </citation>
    <scope>NUCLEOTIDE SEQUENCE [LARGE SCALE GENOMIC DNA]</scope>
    <source>
        <strain evidence="7 10">J6TS1</strain>
    </source>
</reference>
<dbReference type="Proteomes" id="UP000287296">
    <property type="component" value="Unassembled WGS sequence"/>
</dbReference>
<evidence type="ECO:0000256" key="4">
    <source>
        <dbReference type="ARBA" id="ARBA00022989"/>
    </source>
</evidence>
<dbReference type="EMBL" id="BORJ01000001">
    <property type="protein sequence ID" value="GIN95010.1"/>
    <property type="molecule type" value="Genomic_DNA"/>
</dbReference>
<evidence type="ECO:0000256" key="3">
    <source>
        <dbReference type="ARBA" id="ARBA00022692"/>
    </source>
</evidence>
<evidence type="ECO:0000313" key="7">
    <source>
        <dbReference type="EMBL" id="GIN95010.1"/>
    </source>
</evidence>
<dbReference type="GO" id="GO:0016020">
    <property type="term" value="C:membrane"/>
    <property type="evidence" value="ECO:0007669"/>
    <property type="project" value="UniProtKB-SubCell"/>
</dbReference>
<accession>A0A429X3I4</accession>
<comment type="caution">
    <text evidence="8">The sequence shown here is derived from an EMBL/GenBank/DDBJ whole genome shotgun (WGS) entry which is preliminary data.</text>
</comment>
<keyword evidence="10" id="KW-1185">Reference proteome</keyword>